<protein>
    <recommendedName>
        <fullName evidence="2">Replication protein</fullName>
    </recommendedName>
</protein>
<evidence type="ECO:0000313" key="1">
    <source>
        <dbReference type="EMBL" id="BDS05414.1"/>
    </source>
</evidence>
<dbReference type="EMBL" id="AP026866">
    <property type="protein sequence ID" value="BDS05414.1"/>
    <property type="molecule type" value="Genomic_DNA"/>
</dbReference>
<proteinExistence type="predicted"/>
<sequence>MTGFDSIHLIPVTRSLQTLENPHTGGDGRRVNILNHEQGSSTWEKICNTTTGSGSFGDDSERWHDSDSGITIKVKSNLIVSVQANLSRLLTGKIHNGIIVRGQAETAQAITRMWDVLDRISTGLRACEFTSVEFGGVVEIPYTDFELLLKDRNIPRLRKSPLHRRGESIKFGAAKRSQLSLQFYDKGRQLNRHPAWRGASKLEVDRFTRIELKLSGNKLREIMADDVMKDDAGNVVPAPVTKLIHSQWEKKFFEVLYSLAPDDTGKVPLVNDNFITLLAVMAEHDHLRIGGVHVVDLFLSKVSNDRKRRITKAMSVIRCLDQSLRDLIPEDPMPEVIDLVPVPIGAGEVVLKTPR</sequence>
<organism evidence="1">
    <name type="scientific">Oceaniferula spumae</name>
    <dbReference type="NCBI Taxonomy" id="2979115"/>
    <lineage>
        <taxon>Bacteria</taxon>
        <taxon>Pseudomonadati</taxon>
        <taxon>Verrucomicrobiota</taxon>
        <taxon>Verrucomicrobiia</taxon>
        <taxon>Verrucomicrobiales</taxon>
        <taxon>Verrucomicrobiaceae</taxon>
        <taxon>Oceaniferula</taxon>
    </lineage>
</organism>
<dbReference type="AlphaFoldDB" id="A0AAT9FHI6"/>
<evidence type="ECO:0008006" key="2">
    <source>
        <dbReference type="Google" id="ProtNLM"/>
    </source>
</evidence>
<reference evidence="1" key="1">
    <citation type="submission" date="2024-07" db="EMBL/GenBank/DDBJ databases">
        <title>Complete genome sequence of Verrucomicrobiaceae bacterium NT6N.</title>
        <authorList>
            <person name="Huang C."/>
            <person name="Takami H."/>
            <person name="Hamasaki K."/>
        </authorList>
    </citation>
    <scope>NUCLEOTIDE SEQUENCE</scope>
    <source>
        <strain evidence="1">NT6N</strain>
    </source>
</reference>
<name>A0AAT9FHI6_9BACT</name>
<accession>A0AAT9FHI6</accession>
<dbReference type="KEGG" id="osu:NT6N_04540"/>
<gene>
    <name evidence="1" type="ORF">NT6N_04540</name>
</gene>